<accession>W9HEI0</accession>
<evidence type="ECO:0000313" key="2">
    <source>
        <dbReference type="Proteomes" id="UP000019486"/>
    </source>
</evidence>
<keyword evidence="2" id="KW-1185">Reference proteome</keyword>
<name>W9HEI0_9PROT</name>
<protein>
    <submittedName>
        <fullName evidence="1">Uncharacterized protein</fullName>
    </submittedName>
</protein>
<reference evidence="1 2" key="1">
    <citation type="submission" date="2013-08" db="EMBL/GenBank/DDBJ databases">
        <title>The genome sequence of Skermanella stibiiresistens.</title>
        <authorList>
            <person name="Zhu W."/>
            <person name="Wang G."/>
        </authorList>
    </citation>
    <scope>NUCLEOTIDE SEQUENCE [LARGE SCALE GENOMIC DNA]</scope>
    <source>
        <strain evidence="1 2">SB22</strain>
    </source>
</reference>
<comment type="caution">
    <text evidence="1">The sequence shown here is derived from an EMBL/GenBank/DDBJ whole genome shotgun (WGS) entry which is preliminary data.</text>
</comment>
<sequence>MGTAVRTAKTSTSSRDAFADVDAFVDEVLSGLVAMESDGTFPARIAFIIRRIFILQLRRFSFI</sequence>
<evidence type="ECO:0000313" key="1">
    <source>
        <dbReference type="EMBL" id="EWY42308.1"/>
    </source>
</evidence>
<dbReference type="AlphaFoldDB" id="W9HEI0"/>
<gene>
    <name evidence="1" type="ORF">N825_18550</name>
</gene>
<proteinExistence type="predicted"/>
<organism evidence="1 2">
    <name type="scientific">Skermanella stibiiresistens SB22</name>
    <dbReference type="NCBI Taxonomy" id="1385369"/>
    <lineage>
        <taxon>Bacteria</taxon>
        <taxon>Pseudomonadati</taxon>
        <taxon>Pseudomonadota</taxon>
        <taxon>Alphaproteobacteria</taxon>
        <taxon>Rhodospirillales</taxon>
        <taxon>Azospirillaceae</taxon>
        <taxon>Skermanella</taxon>
    </lineage>
</organism>
<dbReference type="Proteomes" id="UP000019486">
    <property type="component" value="Unassembled WGS sequence"/>
</dbReference>
<dbReference type="EMBL" id="AVFL01000002">
    <property type="protein sequence ID" value="EWY42308.1"/>
    <property type="molecule type" value="Genomic_DNA"/>
</dbReference>